<dbReference type="KEGG" id="cii:CIMIT_10865"/>
<keyword evidence="2" id="KW-0472">Membrane</keyword>
<sequence>MGFGELFDVDIVKKRKLAWAAGIVVVALACNLASPIVIAFQRPLEIGTQSMRFDGPGGEQFTRTTTLEKSTEQDPDTGKDKDVYTLTTEQDGPEAYTDSFRINPTTAFPEKDRHGVGVYLPYRPERRSYPYFDPRSQTTVPLDYLGPGSVGGLETYQYRATLPDDAQRTINVERRTGMLVDESWSLSSGVWTLSEDSKADAVDTTRGKVAWLRALQIMALVTRLIAVVALIWALVLLARRN</sequence>
<feature type="compositionally biased region" description="Basic and acidic residues" evidence="1">
    <location>
        <begin position="69"/>
        <end position="83"/>
    </location>
</feature>
<organism evidence="3 5">
    <name type="scientific">Corynebacterium imitans</name>
    <dbReference type="NCBI Taxonomy" id="156978"/>
    <lineage>
        <taxon>Bacteria</taxon>
        <taxon>Bacillati</taxon>
        <taxon>Actinomycetota</taxon>
        <taxon>Actinomycetes</taxon>
        <taxon>Mycobacteriales</taxon>
        <taxon>Corynebacteriaceae</taxon>
        <taxon>Corynebacterium</taxon>
    </lineage>
</organism>
<evidence type="ECO:0000256" key="2">
    <source>
        <dbReference type="SAM" id="Phobius"/>
    </source>
</evidence>
<feature type="transmembrane region" description="Helical" evidence="2">
    <location>
        <begin position="17"/>
        <end position="40"/>
    </location>
</feature>
<gene>
    <name evidence="3" type="ORF">CIMIT_10865</name>
    <name evidence="4" type="ORF">SAMEA4535761_02230</name>
</gene>
<evidence type="ECO:0000313" key="6">
    <source>
        <dbReference type="Proteomes" id="UP000215374"/>
    </source>
</evidence>
<dbReference type="Pfam" id="PF11271">
    <property type="entry name" value="PorA"/>
    <property type="match status" value="1"/>
</dbReference>
<dbReference type="Proteomes" id="UP000215374">
    <property type="component" value="Chromosome 1"/>
</dbReference>
<keyword evidence="2" id="KW-0812">Transmembrane</keyword>
<dbReference type="EMBL" id="LT906467">
    <property type="protein sequence ID" value="SNV84765.1"/>
    <property type="molecule type" value="Genomic_DNA"/>
</dbReference>
<dbReference type="HOGENOM" id="CLU_1248903_0_0_11"/>
<dbReference type="EMBL" id="CP009211">
    <property type="protein sequence ID" value="AIJ34316.1"/>
    <property type="molecule type" value="Genomic_DNA"/>
</dbReference>
<feature type="transmembrane region" description="Helical" evidence="2">
    <location>
        <begin position="217"/>
        <end position="238"/>
    </location>
</feature>
<keyword evidence="5" id="KW-1185">Reference proteome</keyword>
<evidence type="ECO:0000256" key="1">
    <source>
        <dbReference type="SAM" id="MobiDB-lite"/>
    </source>
</evidence>
<name>A0A076NQ49_9CORY</name>
<dbReference type="InterPro" id="IPR021424">
    <property type="entry name" value="PorA"/>
</dbReference>
<accession>A0A076NQ49</accession>
<dbReference type="eggNOG" id="ENOG5031JE4">
    <property type="taxonomic scope" value="Bacteria"/>
</dbReference>
<dbReference type="Proteomes" id="UP000028780">
    <property type="component" value="Chromosome"/>
</dbReference>
<dbReference type="RefSeq" id="WP_038592771.1">
    <property type="nucleotide sequence ID" value="NZ_CP009211.1"/>
</dbReference>
<reference evidence="3 5" key="1">
    <citation type="submission" date="2014-08" db="EMBL/GenBank/DDBJ databases">
        <title>Complete genome sequence of Corynebacterium imitans DSM 44264, isolated from a five-month-old boy with suspected pharyngeal diphtheria.</title>
        <authorList>
            <person name="Mollmann S."/>
            <person name="Albersmeier A."/>
            <person name="Ruckert C."/>
            <person name="Tauch A."/>
        </authorList>
    </citation>
    <scope>NUCLEOTIDE SEQUENCE [LARGE SCALE GENOMIC DNA]</scope>
    <source>
        <strain evidence="3 5">DSM 44264</strain>
    </source>
</reference>
<dbReference type="AlphaFoldDB" id="A0A076NQ49"/>
<evidence type="ECO:0000313" key="5">
    <source>
        <dbReference type="Proteomes" id="UP000028780"/>
    </source>
</evidence>
<protein>
    <submittedName>
        <fullName evidence="4">Protein of uncharacterized function (DUF3068)</fullName>
    </submittedName>
</protein>
<feature type="region of interest" description="Disordered" evidence="1">
    <location>
        <begin position="51"/>
        <end position="98"/>
    </location>
</feature>
<keyword evidence="2" id="KW-1133">Transmembrane helix</keyword>
<proteinExistence type="predicted"/>
<reference evidence="4 6" key="2">
    <citation type="submission" date="2017-06" db="EMBL/GenBank/DDBJ databases">
        <authorList>
            <consortium name="Pathogen Informatics"/>
        </authorList>
    </citation>
    <scope>NUCLEOTIDE SEQUENCE [LARGE SCALE GENOMIC DNA]</scope>
    <source>
        <strain evidence="4 6">NCTC13015</strain>
    </source>
</reference>
<evidence type="ECO:0000313" key="3">
    <source>
        <dbReference type="EMBL" id="AIJ34316.1"/>
    </source>
</evidence>
<evidence type="ECO:0000313" key="4">
    <source>
        <dbReference type="EMBL" id="SNV84765.1"/>
    </source>
</evidence>